<dbReference type="AlphaFoldDB" id="A0A0E9X144"/>
<name>A0A0E9X144_ANGAN</name>
<reference evidence="1" key="2">
    <citation type="journal article" date="2015" name="Fish Shellfish Immunol.">
        <title>Early steps in the European eel (Anguilla anguilla)-Vibrio vulnificus interaction in the gills: Role of the RtxA13 toxin.</title>
        <authorList>
            <person name="Callol A."/>
            <person name="Pajuelo D."/>
            <person name="Ebbesson L."/>
            <person name="Teles M."/>
            <person name="MacKenzie S."/>
            <person name="Amaro C."/>
        </authorList>
    </citation>
    <scope>NUCLEOTIDE SEQUENCE</scope>
</reference>
<dbReference type="EMBL" id="GBXM01012957">
    <property type="protein sequence ID" value="JAH95620.1"/>
    <property type="molecule type" value="Transcribed_RNA"/>
</dbReference>
<evidence type="ECO:0000313" key="1">
    <source>
        <dbReference type="EMBL" id="JAH95620.1"/>
    </source>
</evidence>
<organism evidence="1">
    <name type="scientific">Anguilla anguilla</name>
    <name type="common">European freshwater eel</name>
    <name type="synonym">Muraena anguilla</name>
    <dbReference type="NCBI Taxonomy" id="7936"/>
    <lineage>
        <taxon>Eukaryota</taxon>
        <taxon>Metazoa</taxon>
        <taxon>Chordata</taxon>
        <taxon>Craniata</taxon>
        <taxon>Vertebrata</taxon>
        <taxon>Euteleostomi</taxon>
        <taxon>Actinopterygii</taxon>
        <taxon>Neopterygii</taxon>
        <taxon>Teleostei</taxon>
        <taxon>Anguilliformes</taxon>
        <taxon>Anguillidae</taxon>
        <taxon>Anguilla</taxon>
    </lineage>
</organism>
<sequence length="91" mass="10604">MEYFGNVLCKINRHTPEGTLPVWHVKFGVQSCLRTNSVSYVYIIKCIFQKRRDKALETENTSESTTPTICLKGIFDKEDFHYTVKTLDQQL</sequence>
<proteinExistence type="predicted"/>
<protein>
    <submittedName>
        <fullName evidence="1">Uncharacterized protein</fullName>
    </submittedName>
</protein>
<reference evidence="1" key="1">
    <citation type="submission" date="2014-11" db="EMBL/GenBank/DDBJ databases">
        <authorList>
            <person name="Amaro Gonzalez C."/>
        </authorList>
    </citation>
    <scope>NUCLEOTIDE SEQUENCE</scope>
</reference>
<accession>A0A0E9X144</accession>